<dbReference type="AlphaFoldDB" id="A0A146M1I2"/>
<gene>
    <name evidence="2" type="ORF">g.60993</name>
</gene>
<evidence type="ECO:0000256" key="1">
    <source>
        <dbReference type="SAM" id="MobiDB-lite"/>
    </source>
</evidence>
<sequence length="295" mass="32569">ELHLFLCSVGQPQGDDDVAIVKDELMIKDEPVSADEEAAQDEKVDLEEASSHFLIAKEPSISNSNTDASLQRRKKHVNSLQKQLLLKSMEDNPDLYSGRGRAIKTKWEELGHQLNMISNGALKSTEDWQRTWVQLKHKVKAKTNRIKAHMRQGGGGGSPSRETLSYFESRIVALMGVEITDGLEGAYGSGVPSDEPQAVYNGHVEEPVNNIFDEGTYLDPTTSVASASPPQPLPSSSPPDTAEDVCGQRKRKRAVTNEDLIEVLNRQTLIFERIAQSLETLVTTIASRTTNFSQN</sequence>
<proteinExistence type="predicted"/>
<protein>
    <submittedName>
        <fullName evidence="2">Uncharacterized protein</fullName>
    </submittedName>
</protein>
<feature type="non-terminal residue" evidence="2">
    <location>
        <position position="1"/>
    </location>
</feature>
<name>A0A146M1I2_LYGHE</name>
<reference evidence="2" key="1">
    <citation type="journal article" date="2016" name="Gigascience">
        <title>De novo construction of an expanded transcriptome assembly for the western tarnished plant bug, Lygus hesperus.</title>
        <authorList>
            <person name="Tassone E.E."/>
            <person name="Geib S.M."/>
            <person name="Hall B."/>
            <person name="Fabrick J.A."/>
            <person name="Brent C.S."/>
            <person name="Hull J.J."/>
        </authorList>
    </citation>
    <scope>NUCLEOTIDE SEQUENCE</scope>
</reference>
<feature type="region of interest" description="Disordered" evidence="1">
    <location>
        <begin position="213"/>
        <end position="251"/>
    </location>
</feature>
<dbReference type="EMBL" id="GDHC01004975">
    <property type="protein sequence ID" value="JAQ13654.1"/>
    <property type="molecule type" value="Transcribed_RNA"/>
</dbReference>
<evidence type="ECO:0000313" key="2">
    <source>
        <dbReference type="EMBL" id="JAQ13654.1"/>
    </source>
</evidence>
<accession>A0A146M1I2</accession>
<organism evidence="2">
    <name type="scientific">Lygus hesperus</name>
    <name type="common">Western plant bug</name>
    <dbReference type="NCBI Taxonomy" id="30085"/>
    <lineage>
        <taxon>Eukaryota</taxon>
        <taxon>Metazoa</taxon>
        <taxon>Ecdysozoa</taxon>
        <taxon>Arthropoda</taxon>
        <taxon>Hexapoda</taxon>
        <taxon>Insecta</taxon>
        <taxon>Pterygota</taxon>
        <taxon>Neoptera</taxon>
        <taxon>Paraneoptera</taxon>
        <taxon>Hemiptera</taxon>
        <taxon>Heteroptera</taxon>
        <taxon>Panheteroptera</taxon>
        <taxon>Cimicomorpha</taxon>
        <taxon>Miridae</taxon>
        <taxon>Mirini</taxon>
        <taxon>Lygus</taxon>
    </lineage>
</organism>